<organism evidence="2">
    <name type="scientific">uncultured Synechococcales cyanobacterium</name>
    <dbReference type="NCBI Taxonomy" id="1936017"/>
    <lineage>
        <taxon>Bacteria</taxon>
        <taxon>Bacillati</taxon>
        <taxon>Cyanobacteriota</taxon>
        <taxon>Cyanophyceae</taxon>
        <taxon>Synechococcales</taxon>
        <taxon>environmental samples</taxon>
    </lineage>
</organism>
<feature type="non-terminal residue" evidence="2">
    <location>
        <position position="1"/>
    </location>
</feature>
<accession>A0A6J4UQB4</accession>
<dbReference type="EMBL" id="CADCWO010000012">
    <property type="protein sequence ID" value="CAA9554780.1"/>
    <property type="molecule type" value="Genomic_DNA"/>
</dbReference>
<feature type="compositionally biased region" description="Polar residues" evidence="1">
    <location>
        <begin position="11"/>
        <end position="38"/>
    </location>
</feature>
<feature type="region of interest" description="Disordered" evidence="1">
    <location>
        <begin position="1"/>
        <end position="48"/>
    </location>
</feature>
<evidence type="ECO:0000313" key="2">
    <source>
        <dbReference type="EMBL" id="CAA9554780.1"/>
    </source>
</evidence>
<dbReference type="AlphaFoldDB" id="A0A6J4UQB4"/>
<gene>
    <name evidence="2" type="ORF">AVDCRST_MAG81-106</name>
</gene>
<protein>
    <submittedName>
        <fullName evidence="2">Uncharacterized protein</fullName>
    </submittedName>
</protein>
<evidence type="ECO:0000256" key="1">
    <source>
        <dbReference type="SAM" id="MobiDB-lite"/>
    </source>
</evidence>
<name>A0A6J4UQB4_9CYAN</name>
<reference evidence="2" key="1">
    <citation type="submission" date="2020-02" db="EMBL/GenBank/DDBJ databases">
        <authorList>
            <person name="Meier V. D."/>
        </authorList>
    </citation>
    <scope>NUCLEOTIDE SEQUENCE</scope>
    <source>
        <strain evidence="2">AVDCRST_MAG81</strain>
    </source>
</reference>
<feature type="non-terminal residue" evidence="2">
    <location>
        <position position="48"/>
    </location>
</feature>
<proteinExistence type="predicted"/>
<sequence length="48" mass="4995">DRGDRCGNFTRAGTTGVSEVGQWQQAAGGSTAGLSTNALPERTETHFV</sequence>